<dbReference type="Pfam" id="PF08628">
    <property type="entry name" value="Nexin_C"/>
    <property type="match status" value="1"/>
</dbReference>
<dbReference type="PROSITE" id="PS51207">
    <property type="entry name" value="PXA"/>
    <property type="match status" value="1"/>
</dbReference>
<dbReference type="PANTHER" id="PTHR22775">
    <property type="entry name" value="SORTING NEXIN"/>
    <property type="match status" value="1"/>
</dbReference>
<feature type="region of interest" description="Disordered" evidence="2">
    <location>
        <begin position="595"/>
        <end position="624"/>
    </location>
</feature>
<dbReference type="InterPro" id="IPR003114">
    <property type="entry name" value="Phox_assoc"/>
</dbReference>
<evidence type="ECO:0000256" key="2">
    <source>
        <dbReference type="SAM" id="MobiDB-lite"/>
    </source>
</evidence>
<dbReference type="GO" id="GO:0035091">
    <property type="term" value="F:phosphatidylinositol binding"/>
    <property type="evidence" value="ECO:0007669"/>
    <property type="project" value="InterPro"/>
</dbReference>
<dbReference type="Pfam" id="PF02194">
    <property type="entry name" value="PXA"/>
    <property type="match status" value="1"/>
</dbReference>
<evidence type="ECO:0000313" key="4">
    <source>
        <dbReference type="EMBL" id="KAK1163112.1"/>
    </source>
</evidence>
<feature type="compositionally biased region" description="Basic and acidic residues" evidence="2">
    <location>
        <begin position="605"/>
        <end position="622"/>
    </location>
</feature>
<reference evidence="4" key="1">
    <citation type="submission" date="2022-02" db="EMBL/GenBank/DDBJ databases">
        <title>Atlantic sturgeon de novo genome assembly.</title>
        <authorList>
            <person name="Stock M."/>
            <person name="Klopp C."/>
            <person name="Guiguen Y."/>
            <person name="Cabau C."/>
            <person name="Parinello H."/>
            <person name="Santidrian Yebra-Pimentel E."/>
            <person name="Kuhl H."/>
            <person name="Dirks R.P."/>
            <person name="Guessner J."/>
            <person name="Wuertz S."/>
            <person name="Du K."/>
            <person name="Schartl M."/>
        </authorList>
    </citation>
    <scope>NUCLEOTIDE SEQUENCE</scope>
    <source>
        <strain evidence="4">STURGEONOMICS-FGT-2020</strain>
        <tissue evidence="4">Whole blood</tissue>
    </source>
</reference>
<feature type="compositionally biased region" description="Acidic residues" evidence="2">
    <location>
        <begin position="301"/>
        <end position="316"/>
    </location>
</feature>
<dbReference type="PANTHER" id="PTHR22775:SF48">
    <property type="entry name" value="SORTING NEXIN-25"/>
    <property type="match status" value="1"/>
</dbReference>
<dbReference type="Proteomes" id="UP001230051">
    <property type="component" value="Unassembled WGS sequence"/>
</dbReference>
<evidence type="ECO:0000256" key="1">
    <source>
        <dbReference type="ARBA" id="ARBA00010883"/>
    </source>
</evidence>
<feature type="compositionally biased region" description="Basic residues" evidence="2">
    <location>
        <begin position="338"/>
        <end position="347"/>
    </location>
</feature>
<evidence type="ECO:0000259" key="3">
    <source>
        <dbReference type="PROSITE" id="PS51207"/>
    </source>
</evidence>
<dbReference type="SUPFAM" id="SSF64268">
    <property type="entry name" value="PX domain"/>
    <property type="match status" value="1"/>
</dbReference>
<dbReference type="EMBL" id="JAGXEW010000015">
    <property type="protein sequence ID" value="KAK1163112.1"/>
    <property type="molecule type" value="Genomic_DNA"/>
</dbReference>
<feature type="domain" description="PXA" evidence="3">
    <location>
        <begin position="124"/>
        <end position="279"/>
    </location>
</feature>
<feature type="region of interest" description="Disordered" evidence="2">
    <location>
        <begin position="338"/>
        <end position="381"/>
    </location>
</feature>
<gene>
    <name evidence="4" type="ORF">AOXY_G16482</name>
</gene>
<comment type="caution">
    <text evidence="4">The sequence shown here is derived from an EMBL/GenBank/DDBJ whole genome shotgun (WGS) entry which is preliminary data.</text>
</comment>
<comment type="similarity">
    <text evidence="1">Belongs to the sorting nexin family.</text>
</comment>
<name>A0AAD8G4Y0_ACIOX</name>
<organism evidence="4 5">
    <name type="scientific">Acipenser oxyrinchus oxyrinchus</name>
    <dbReference type="NCBI Taxonomy" id="40147"/>
    <lineage>
        <taxon>Eukaryota</taxon>
        <taxon>Metazoa</taxon>
        <taxon>Chordata</taxon>
        <taxon>Craniata</taxon>
        <taxon>Vertebrata</taxon>
        <taxon>Euteleostomi</taxon>
        <taxon>Actinopterygii</taxon>
        <taxon>Chondrostei</taxon>
        <taxon>Acipenseriformes</taxon>
        <taxon>Acipenseridae</taxon>
        <taxon>Acipenser</taxon>
    </lineage>
</organism>
<dbReference type="InterPro" id="IPR013937">
    <property type="entry name" value="Sorting_nexin_C"/>
</dbReference>
<feature type="region of interest" description="Disordered" evidence="2">
    <location>
        <begin position="684"/>
        <end position="705"/>
    </location>
</feature>
<dbReference type="InterPro" id="IPR036871">
    <property type="entry name" value="PX_dom_sf"/>
</dbReference>
<feature type="region of interest" description="Disordered" evidence="2">
    <location>
        <begin position="291"/>
        <end position="324"/>
    </location>
</feature>
<dbReference type="GO" id="GO:0005768">
    <property type="term" value="C:endosome"/>
    <property type="evidence" value="ECO:0007669"/>
    <property type="project" value="TreeGrafter"/>
</dbReference>
<feature type="region of interest" description="Disordered" evidence="2">
    <location>
        <begin position="659"/>
        <end position="678"/>
    </location>
</feature>
<protein>
    <recommendedName>
        <fullName evidence="3">PXA domain-containing protein</fullName>
    </recommendedName>
</protein>
<sequence>MTANPRPKSLVQLATADVKTFKKLVKLKAMHWQYWITLVLIVFSLFYRDIWTAFQTAVCCCFCTIATTKIPVARRTRNETATQTEVPVAEEHCTETRQEENNSGEVETDSYVNINQESQPVTQYPRLKQALGKVFECSYSQFVLLWYDAPEPRERQVLHQALLQEFHTDVDNLIQTTRHLETMTLAVGVVRILTQHLQSSRLNKGKKQSQSRDEELALLRKWSEVLIHNLLPPSLWGLNYMQHLVTEVVSLKVLEPLISMLSDPDHLNQWVVGLFDDDLAQLLAVETEVAEAELNPPQEDERGDEPQEPTVEETENPPEKKKMRSKIADVLNKFKIKKPEKKNKKQSSRKEDADPEPGNLSFRRLGDSHPSLSEADTEDLESDSVISYPETCFVFPYELWKVGHWKIMVSQVWEENEDLSFTIHIEERDDPFQWNVKQTLTAFQQLLSCLKEAPDFSSISDIVESQGEPADDEFLEKARLKLEDFLKELVLNHPAGQSEELFSFLQPPESLLESEEPLMEVWRLVRSVVSFFAPGETEEEFQDRDCSEDTVILDEIDGMDAASSRLGGGDLETDALPIREHLVEEAVPPQAAVAGVTDRGGAGSRGDEVCREDRTHSGDKPNLDQSNIAYRALLIGSADSECNPSDSEDSKMERCIEDSGSKASLPNGIPPCNSADVVDGKRLRGKTEKGKAKLNTRRQETKAEKPEKEVTKAIFELLKEITNNSVLVHCLKFIPSSYLAVKVLSKLHLDEKQVAAHIEYLCEKLWPNGMPAEPSPERTITEKKQTKERAEELLLKILSPYGLLIKAKHVKSVFNTFQDVEANKTLVYMLFLFLCKALVPGDPSLKTQTIPWLNRPL</sequence>
<evidence type="ECO:0000313" key="5">
    <source>
        <dbReference type="Proteomes" id="UP001230051"/>
    </source>
</evidence>
<accession>A0AAD8G4Y0</accession>
<dbReference type="SMART" id="SM00313">
    <property type="entry name" value="PXA"/>
    <property type="match status" value="1"/>
</dbReference>
<dbReference type="Gene3D" id="3.30.1520.10">
    <property type="entry name" value="Phox-like domain"/>
    <property type="match status" value="1"/>
</dbReference>
<dbReference type="AlphaFoldDB" id="A0AAD8G4Y0"/>
<proteinExistence type="inferred from homology"/>
<keyword evidence="5" id="KW-1185">Reference proteome</keyword>